<evidence type="ECO:0008006" key="4">
    <source>
        <dbReference type="Google" id="ProtNLM"/>
    </source>
</evidence>
<proteinExistence type="predicted"/>
<accession>A0A8H3F2L9</accession>
<evidence type="ECO:0000313" key="2">
    <source>
        <dbReference type="EMBL" id="CAF9917056.1"/>
    </source>
</evidence>
<dbReference type="EMBL" id="CAJPDS010000019">
    <property type="protein sequence ID" value="CAF9917056.1"/>
    <property type="molecule type" value="Genomic_DNA"/>
</dbReference>
<dbReference type="SUPFAM" id="SSF53335">
    <property type="entry name" value="S-adenosyl-L-methionine-dependent methyltransferases"/>
    <property type="match status" value="1"/>
</dbReference>
<dbReference type="OrthoDB" id="2014201at2759"/>
<dbReference type="Gene3D" id="3.40.50.150">
    <property type="entry name" value="Vaccinia Virus protein VP39"/>
    <property type="match status" value="1"/>
</dbReference>
<organism evidence="2 3">
    <name type="scientific">Heterodermia speciosa</name>
    <dbReference type="NCBI Taxonomy" id="116794"/>
    <lineage>
        <taxon>Eukaryota</taxon>
        <taxon>Fungi</taxon>
        <taxon>Dikarya</taxon>
        <taxon>Ascomycota</taxon>
        <taxon>Pezizomycotina</taxon>
        <taxon>Lecanoromycetes</taxon>
        <taxon>OSLEUM clade</taxon>
        <taxon>Lecanoromycetidae</taxon>
        <taxon>Caliciales</taxon>
        <taxon>Physciaceae</taxon>
        <taxon>Heterodermia</taxon>
    </lineage>
</organism>
<feature type="region of interest" description="Disordered" evidence="1">
    <location>
        <begin position="1"/>
        <end position="26"/>
    </location>
</feature>
<reference evidence="2" key="1">
    <citation type="submission" date="2021-03" db="EMBL/GenBank/DDBJ databases">
        <authorList>
            <person name="Tagirdzhanova G."/>
        </authorList>
    </citation>
    <scope>NUCLEOTIDE SEQUENCE</scope>
</reference>
<keyword evidence="3" id="KW-1185">Reference proteome</keyword>
<dbReference type="Pfam" id="PF13578">
    <property type="entry name" value="Methyltransf_24"/>
    <property type="match status" value="1"/>
</dbReference>
<dbReference type="AlphaFoldDB" id="A0A8H3F2L9"/>
<dbReference type="Proteomes" id="UP000664521">
    <property type="component" value="Unassembled WGS sequence"/>
</dbReference>
<name>A0A8H3F2L9_9LECA</name>
<evidence type="ECO:0000313" key="3">
    <source>
        <dbReference type="Proteomes" id="UP000664521"/>
    </source>
</evidence>
<dbReference type="InterPro" id="IPR029063">
    <property type="entry name" value="SAM-dependent_MTases_sf"/>
</dbReference>
<gene>
    <name evidence="2" type="ORF">HETSPECPRED_003092</name>
</gene>
<evidence type="ECO:0000256" key="1">
    <source>
        <dbReference type="SAM" id="MobiDB-lite"/>
    </source>
</evidence>
<sequence>MAPHLDSDPSIAQPIAGSRSSPSNPDRKRFLFQHTWFDDFVRSEWEQGTSHLRGKRLSILEVGSFEGASTTWLLDNLMSHPGSTLTAVDTFEGGMEHQDDEQEKKYGLATLEQRFRSNVSQCIHSDRLTVMRSKSEDALLRLREERATFDLIYIDASHVAIDVLHDAVLSWRMLTQGGTLIFDDFAWKGYMEDCYNPRIAIQSFLRCAAPEIETRETEGQLWVTKVLRRFAPTPNPDPALYYWEKESVDESPLVVNSHD</sequence>
<comment type="caution">
    <text evidence="2">The sequence shown here is derived from an EMBL/GenBank/DDBJ whole genome shotgun (WGS) entry which is preliminary data.</text>
</comment>
<protein>
    <recommendedName>
        <fullName evidence="4">Methyltransferase domain-containing protein</fullName>
    </recommendedName>
</protein>